<proteinExistence type="predicted"/>
<organism evidence="2">
    <name type="scientific">Olivavirus actinidiae</name>
    <dbReference type="NCBI Taxonomy" id="2024724"/>
    <lineage>
        <taxon>Viruses</taxon>
        <taxon>Riboviria</taxon>
        <taxon>Orthornavirae</taxon>
        <taxon>Kitrinoviricota</taxon>
        <taxon>Alsuviricetes</taxon>
        <taxon>Martellivirales</taxon>
        <taxon>Closteroviridae</taxon>
        <taxon>Olivavirus</taxon>
    </lineage>
</organism>
<reference evidence="2" key="1">
    <citation type="submission" date="2020-08" db="EMBL/GenBank/DDBJ databases">
        <title>High throughput sequencing combined with conventional Sanger sequencing revealed high molecular diversity in AcV-1 population from kiwifruit grown in China.</title>
        <authorList>
            <person name="Hong N."/>
            <person name="Wen S."/>
        </authorList>
    </citation>
    <scope>NUCLEOTIDE SEQUENCE</scope>
    <source>
        <strain evidence="2">JX5-c18818</strain>
    </source>
</reference>
<sequence length="70" mass="7557">MAKLLLFFILIPLVIIIILGGAIYGVLYCKSDKKLSLSDSLSYIKEGTLVISPFHDNGIGTGTNRTSVIT</sequence>
<feature type="transmembrane region" description="Helical" evidence="1">
    <location>
        <begin position="6"/>
        <end position="27"/>
    </location>
</feature>
<dbReference type="EMBL" id="MT936301">
    <property type="protein sequence ID" value="QOJ38444.1"/>
    <property type="molecule type" value="Genomic_RNA"/>
</dbReference>
<evidence type="ECO:0000313" key="2">
    <source>
        <dbReference type="EMBL" id="QOJ38444.1"/>
    </source>
</evidence>
<name>A0A7L9CEL7_9CLOS</name>
<accession>A0A7L9CEL7</accession>
<protein>
    <submittedName>
        <fullName evidence="2">P8</fullName>
    </submittedName>
</protein>
<keyword evidence="1" id="KW-1133">Transmembrane helix</keyword>
<evidence type="ECO:0000256" key="1">
    <source>
        <dbReference type="SAM" id="Phobius"/>
    </source>
</evidence>
<keyword evidence="1" id="KW-0472">Membrane</keyword>
<keyword evidence="1" id="KW-0812">Transmembrane</keyword>